<dbReference type="RefSeq" id="XP_018061024.1">
    <property type="nucleotide sequence ID" value="XM_018221804.1"/>
</dbReference>
<dbReference type="Gene3D" id="1.25.40.380">
    <property type="entry name" value="Protein of unknown function DUF1810"/>
    <property type="match status" value="1"/>
</dbReference>
<dbReference type="InterPro" id="IPR014937">
    <property type="entry name" value="DUF1810"/>
</dbReference>
<evidence type="ECO:0000313" key="1">
    <source>
        <dbReference type="EMBL" id="KUJ06669.1"/>
    </source>
</evidence>
<evidence type="ECO:0000313" key="2">
    <source>
        <dbReference type="Proteomes" id="UP000070700"/>
    </source>
</evidence>
<dbReference type="GeneID" id="28831530"/>
<dbReference type="SUPFAM" id="SSF140736">
    <property type="entry name" value="Rv1873-like"/>
    <property type="match status" value="1"/>
</dbReference>
<reference evidence="1 2" key="1">
    <citation type="submission" date="2015-10" db="EMBL/GenBank/DDBJ databases">
        <title>Full genome of DAOMC 229536 Phialocephala scopiformis, a fungal endophyte of spruce producing the potent anti-insectan compound rugulosin.</title>
        <authorList>
            <consortium name="DOE Joint Genome Institute"/>
            <person name="Walker A.K."/>
            <person name="Frasz S.L."/>
            <person name="Seifert K.A."/>
            <person name="Miller J.D."/>
            <person name="Mondo S.J."/>
            <person name="Labutti K."/>
            <person name="Lipzen A."/>
            <person name="Dockter R."/>
            <person name="Kennedy M."/>
            <person name="Grigoriev I.V."/>
            <person name="Spatafora J.W."/>
        </authorList>
    </citation>
    <scope>NUCLEOTIDE SEQUENCE [LARGE SCALE GENOMIC DNA]</scope>
    <source>
        <strain evidence="1 2">CBS 120377</strain>
    </source>
</reference>
<proteinExistence type="predicted"/>
<dbReference type="InterPro" id="IPR036287">
    <property type="entry name" value="Rv1873-like_sf"/>
</dbReference>
<name>A0A132B3Q8_MOLSC</name>
<dbReference type="Proteomes" id="UP000070700">
    <property type="component" value="Unassembled WGS sequence"/>
</dbReference>
<keyword evidence="2" id="KW-1185">Reference proteome</keyword>
<gene>
    <name evidence="1" type="ORF">LY89DRAFT_768938</name>
</gene>
<accession>A0A132B3Q8</accession>
<protein>
    <submittedName>
        <fullName evidence="1">DUF1810-domain-containing protein</fullName>
    </submittedName>
</protein>
<sequence length="172" mass="19207">MGLDPYNLARFLAAQDAPTRAFGLGNYTQALAEIKAGNKVKDWIWYIYPQVLGLYASANSRTYGITNLEEAREYLRHPVLGRRLLKMMLALWESGSGRIVNIMGKTIDADKLHACITLFMRADPNMDIISVHWDDPEDAPNGWPLWQNTLDGFYLGRDPSDAAAGCAKTRSG</sequence>
<organism evidence="1 2">
    <name type="scientific">Mollisia scopiformis</name>
    <name type="common">Conifer needle endophyte fungus</name>
    <name type="synonym">Phialocephala scopiformis</name>
    <dbReference type="NCBI Taxonomy" id="149040"/>
    <lineage>
        <taxon>Eukaryota</taxon>
        <taxon>Fungi</taxon>
        <taxon>Dikarya</taxon>
        <taxon>Ascomycota</taxon>
        <taxon>Pezizomycotina</taxon>
        <taxon>Leotiomycetes</taxon>
        <taxon>Helotiales</taxon>
        <taxon>Mollisiaceae</taxon>
        <taxon>Mollisia</taxon>
    </lineage>
</organism>
<dbReference type="KEGG" id="psco:LY89DRAFT_768938"/>
<dbReference type="Pfam" id="PF08837">
    <property type="entry name" value="DUF1810"/>
    <property type="match status" value="1"/>
</dbReference>
<dbReference type="AlphaFoldDB" id="A0A132B3Q8"/>
<dbReference type="OrthoDB" id="447037at2759"/>
<dbReference type="InParanoid" id="A0A132B3Q8"/>
<dbReference type="EMBL" id="KQ947444">
    <property type="protein sequence ID" value="KUJ06669.1"/>
    <property type="molecule type" value="Genomic_DNA"/>
</dbReference>